<accession>A0A2H4P7B3</accession>
<dbReference type="Proteomes" id="UP000241592">
    <property type="component" value="Segment"/>
</dbReference>
<proteinExistence type="predicted"/>
<protein>
    <submittedName>
        <fullName evidence="1">Uncharacterized protein</fullName>
    </submittedName>
</protein>
<gene>
    <name evidence="1" type="ORF">CNR34_00139</name>
</gene>
<dbReference type="EMBL" id="MG018927">
    <property type="protein sequence ID" value="ATW58072.1"/>
    <property type="molecule type" value="Genomic_DNA"/>
</dbReference>
<evidence type="ECO:0000313" key="1">
    <source>
        <dbReference type="EMBL" id="ATW58072.1"/>
    </source>
</evidence>
<reference evidence="1 2" key="1">
    <citation type="submission" date="2017-09" db="EMBL/GenBank/DDBJ databases">
        <authorList>
            <person name="Ehlers B."/>
            <person name="Leendertz F.H."/>
        </authorList>
    </citation>
    <scope>NUCLEOTIDE SEQUENCE [LARGE SCALE GENOMIC DNA]</scope>
</reference>
<organism evidence="1 2">
    <name type="scientific">Pseudomonas phage nickie</name>
    <dbReference type="NCBI Taxonomy" id="2048977"/>
    <lineage>
        <taxon>Viruses</taxon>
        <taxon>Duplodnaviria</taxon>
        <taxon>Heunggongvirae</taxon>
        <taxon>Uroviricota</taxon>
        <taxon>Caudoviricetes</taxon>
        <taxon>Nickievirus</taxon>
        <taxon>Nickievirus nickie</taxon>
    </lineage>
</organism>
<name>A0A2H4P7B3_9CAUD</name>
<evidence type="ECO:0000313" key="2">
    <source>
        <dbReference type="Proteomes" id="UP000241592"/>
    </source>
</evidence>
<keyword evidence="2" id="KW-1185">Reference proteome</keyword>
<sequence length="51" mass="6455">MVKSRFSKNRNLETRTGLWRKKIRYLKQWREAQKNFRIKQNQKTNPQYGIW</sequence>